<dbReference type="Gene3D" id="3.30.70.1060">
    <property type="entry name" value="Dimeric alpha+beta barrel"/>
    <property type="match status" value="1"/>
</dbReference>
<evidence type="ECO:0000259" key="2">
    <source>
        <dbReference type="Pfam" id="PF03795"/>
    </source>
</evidence>
<sequence length="91" mass="9862">MLVALFAKDRPGALDIRKANREAHVAHLKDSGLIAQAGPLLDDSGEMCGSLVILDVETFEQAQEWAANDPYAKADLFESVTLIPWNRVIGG</sequence>
<dbReference type="AlphaFoldDB" id="A0A2R8A8K7"/>
<dbReference type="InterPro" id="IPR011008">
    <property type="entry name" value="Dimeric_a/b-barrel"/>
</dbReference>
<evidence type="ECO:0000313" key="3">
    <source>
        <dbReference type="EMBL" id="SPF28562.1"/>
    </source>
</evidence>
<evidence type="ECO:0000313" key="4">
    <source>
        <dbReference type="Proteomes" id="UP000244932"/>
    </source>
</evidence>
<gene>
    <name evidence="3" type="ORF">POI8812_00863</name>
</gene>
<dbReference type="RefSeq" id="WP_108781250.1">
    <property type="nucleotide sequence ID" value="NZ_OMKW01000001.1"/>
</dbReference>
<reference evidence="3 4" key="1">
    <citation type="submission" date="2018-03" db="EMBL/GenBank/DDBJ databases">
        <authorList>
            <person name="Keele B.F."/>
        </authorList>
    </citation>
    <scope>NUCLEOTIDE SEQUENCE [LARGE SCALE GENOMIC DNA]</scope>
    <source>
        <strain evidence="3 4">CeCT 8812</strain>
    </source>
</reference>
<dbReference type="Pfam" id="PF03795">
    <property type="entry name" value="YCII"/>
    <property type="match status" value="1"/>
</dbReference>
<dbReference type="Proteomes" id="UP000244932">
    <property type="component" value="Unassembled WGS sequence"/>
</dbReference>
<accession>A0A2R8A8K7</accession>
<name>A0A2R8A8K7_9RHOB</name>
<dbReference type="PANTHER" id="PTHR33606:SF3">
    <property type="entry name" value="PROTEIN YCII"/>
    <property type="match status" value="1"/>
</dbReference>
<organism evidence="3 4">
    <name type="scientific">Pontivivens insulae</name>
    <dbReference type="NCBI Taxonomy" id="1639689"/>
    <lineage>
        <taxon>Bacteria</taxon>
        <taxon>Pseudomonadati</taxon>
        <taxon>Pseudomonadota</taxon>
        <taxon>Alphaproteobacteria</taxon>
        <taxon>Rhodobacterales</taxon>
        <taxon>Paracoccaceae</taxon>
        <taxon>Pontivivens</taxon>
    </lineage>
</organism>
<protein>
    <recommendedName>
        <fullName evidence="2">YCII-related domain-containing protein</fullName>
    </recommendedName>
</protein>
<dbReference type="EMBL" id="OMKW01000001">
    <property type="protein sequence ID" value="SPF28562.1"/>
    <property type="molecule type" value="Genomic_DNA"/>
</dbReference>
<dbReference type="OrthoDB" id="2293521at2"/>
<comment type="similarity">
    <text evidence="1">Belongs to the YciI family.</text>
</comment>
<dbReference type="SUPFAM" id="SSF54909">
    <property type="entry name" value="Dimeric alpha+beta barrel"/>
    <property type="match status" value="1"/>
</dbReference>
<dbReference type="InterPro" id="IPR005545">
    <property type="entry name" value="YCII"/>
</dbReference>
<keyword evidence="4" id="KW-1185">Reference proteome</keyword>
<dbReference type="PANTHER" id="PTHR33606">
    <property type="entry name" value="PROTEIN YCII"/>
    <property type="match status" value="1"/>
</dbReference>
<feature type="domain" description="YCII-related" evidence="2">
    <location>
        <begin position="1"/>
        <end position="86"/>
    </location>
</feature>
<proteinExistence type="inferred from homology"/>
<dbReference type="InterPro" id="IPR051807">
    <property type="entry name" value="Sec-metab_biosynth-assoc"/>
</dbReference>
<evidence type="ECO:0000256" key="1">
    <source>
        <dbReference type="ARBA" id="ARBA00007689"/>
    </source>
</evidence>